<feature type="signal peptide" evidence="1">
    <location>
        <begin position="1"/>
        <end position="23"/>
    </location>
</feature>
<dbReference type="SUPFAM" id="SSF50956">
    <property type="entry name" value="Thermostable phytase (3-phytase)"/>
    <property type="match status" value="1"/>
</dbReference>
<gene>
    <name evidence="2" type="ORF">ACFQZM_02250</name>
</gene>
<sequence length="437" mass="46993">MSDRVLRPDVAILAAALPPIVLAAVLAAGASGAEKPARQDPADTRAVTIRTVAARTVTAGTVTAPTAPAGPRLADFDLRRGTGFAAPIRMLDRRLARSDVSAVLESSGQSRIAHGCARAAGVPSDSLVLCWDREDSTTRAWVPQGVSSVSDATADEEWGGTALLVSWYARRGIRVSFVNPSRGTYRHVLLVQPVIRGGLATYEDIGVHAGGIAWFGNRLYVADTRAGLREFDMSHIYDLARSRAGSAAGGQVGLYGGKYHARGYRYVMPQTGNWHYTSGLAPVDRCRGTGPLRTSWVSIDRTGGRRPVLAAGEYCGAKRPLGRVVTWPLREGWGLGGSGSLARASWAATLPDDKIQGGVRTNGYWWFSRNRDSGSRSRRGQLLLTYRTRAGWADVLHRAASYGPEDLSCFRGQNRIWTVSEHAGKRALWGTPAEPCA</sequence>
<evidence type="ECO:0000313" key="2">
    <source>
        <dbReference type="EMBL" id="MFD0683305.1"/>
    </source>
</evidence>
<evidence type="ECO:0008006" key="4">
    <source>
        <dbReference type="Google" id="ProtNLM"/>
    </source>
</evidence>
<comment type="caution">
    <text evidence="2">The sequence shown here is derived from an EMBL/GenBank/DDBJ whole genome shotgun (WGS) entry which is preliminary data.</text>
</comment>
<name>A0ABW2XB58_9ACTN</name>
<keyword evidence="1" id="KW-0732">Signal</keyword>
<dbReference type="Proteomes" id="UP001597063">
    <property type="component" value="Unassembled WGS sequence"/>
</dbReference>
<keyword evidence="3" id="KW-1185">Reference proteome</keyword>
<proteinExistence type="predicted"/>
<feature type="chain" id="PRO_5045182184" description="Secreted protein" evidence="1">
    <location>
        <begin position="24"/>
        <end position="437"/>
    </location>
</feature>
<dbReference type="EMBL" id="JBHTGP010000001">
    <property type="protein sequence ID" value="MFD0683305.1"/>
    <property type="molecule type" value="Genomic_DNA"/>
</dbReference>
<evidence type="ECO:0000256" key="1">
    <source>
        <dbReference type="SAM" id="SignalP"/>
    </source>
</evidence>
<protein>
    <recommendedName>
        <fullName evidence="4">Secreted protein</fullName>
    </recommendedName>
</protein>
<dbReference type="RefSeq" id="WP_131758124.1">
    <property type="nucleotide sequence ID" value="NZ_CAACUY010000044.1"/>
</dbReference>
<accession>A0ABW2XB58</accession>
<organism evidence="2 3">
    <name type="scientific">Actinomadura fibrosa</name>
    <dbReference type="NCBI Taxonomy" id="111802"/>
    <lineage>
        <taxon>Bacteria</taxon>
        <taxon>Bacillati</taxon>
        <taxon>Actinomycetota</taxon>
        <taxon>Actinomycetes</taxon>
        <taxon>Streptosporangiales</taxon>
        <taxon>Thermomonosporaceae</taxon>
        <taxon>Actinomadura</taxon>
    </lineage>
</organism>
<evidence type="ECO:0000313" key="3">
    <source>
        <dbReference type="Proteomes" id="UP001597063"/>
    </source>
</evidence>
<reference evidence="3" key="1">
    <citation type="journal article" date="2019" name="Int. J. Syst. Evol. Microbiol.">
        <title>The Global Catalogue of Microorganisms (GCM) 10K type strain sequencing project: providing services to taxonomists for standard genome sequencing and annotation.</title>
        <authorList>
            <consortium name="The Broad Institute Genomics Platform"/>
            <consortium name="The Broad Institute Genome Sequencing Center for Infectious Disease"/>
            <person name="Wu L."/>
            <person name="Ma J."/>
        </authorList>
    </citation>
    <scope>NUCLEOTIDE SEQUENCE [LARGE SCALE GENOMIC DNA]</scope>
    <source>
        <strain evidence="3">JCM 9371</strain>
    </source>
</reference>